<dbReference type="SUPFAM" id="SSF103473">
    <property type="entry name" value="MFS general substrate transporter"/>
    <property type="match status" value="1"/>
</dbReference>
<name>A0A7W7VGS8_9PSEU</name>
<feature type="transmembrane region" description="Helical" evidence="7">
    <location>
        <begin position="226"/>
        <end position="248"/>
    </location>
</feature>
<organism evidence="8 9">
    <name type="scientific">Actinophytocola algeriensis</name>
    <dbReference type="NCBI Taxonomy" id="1768010"/>
    <lineage>
        <taxon>Bacteria</taxon>
        <taxon>Bacillati</taxon>
        <taxon>Actinomycetota</taxon>
        <taxon>Actinomycetes</taxon>
        <taxon>Pseudonocardiales</taxon>
        <taxon>Pseudonocardiaceae</taxon>
    </lineage>
</organism>
<dbReference type="CDD" id="cd06173">
    <property type="entry name" value="MFS_MefA_like"/>
    <property type="match status" value="1"/>
</dbReference>
<evidence type="ECO:0000256" key="5">
    <source>
        <dbReference type="ARBA" id="ARBA00022989"/>
    </source>
</evidence>
<feature type="transmembrane region" description="Helical" evidence="7">
    <location>
        <begin position="355"/>
        <end position="372"/>
    </location>
</feature>
<dbReference type="InterPro" id="IPR036259">
    <property type="entry name" value="MFS_trans_sf"/>
</dbReference>
<protein>
    <submittedName>
        <fullName evidence="8">MFS family permease</fullName>
    </submittedName>
</protein>
<dbReference type="PANTHER" id="PTHR23513:SF6">
    <property type="entry name" value="MAJOR FACILITATOR SUPERFAMILY ASSOCIATED DOMAIN-CONTAINING PROTEIN"/>
    <property type="match status" value="1"/>
</dbReference>
<gene>
    <name evidence="8" type="ORF">FHR82_005618</name>
</gene>
<feature type="transmembrane region" description="Helical" evidence="7">
    <location>
        <begin position="164"/>
        <end position="190"/>
    </location>
</feature>
<comment type="caution">
    <text evidence="8">The sequence shown here is derived from an EMBL/GenBank/DDBJ whole genome shotgun (WGS) entry which is preliminary data.</text>
</comment>
<feature type="transmembrane region" description="Helical" evidence="7">
    <location>
        <begin position="20"/>
        <end position="41"/>
    </location>
</feature>
<dbReference type="GO" id="GO:0005886">
    <property type="term" value="C:plasma membrane"/>
    <property type="evidence" value="ECO:0007669"/>
    <property type="project" value="UniProtKB-SubCell"/>
</dbReference>
<keyword evidence="2" id="KW-0813">Transport</keyword>
<dbReference type="Pfam" id="PF05977">
    <property type="entry name" value="MFS_3"/>
    <property type="match status" value="1"/>
</dbReference>
<feature type="transmembrane region" description="Helical" evidence="7">
    <location>
        <begin position="83"/>
        <end position="103"/>
    </location>
</feature>
<dbReference type="InterPro" id="IPR010290">
    <property type="entry name" value="TM_effector"/>
</dbReference>
<reference evidence="8 9" key="1">
    <citation type="submission" date="2020-08" db="EMBL/GenBank/DDBJ databases">
        <title>Genomic Encyclopedia of Type Strains, Phase III (KMG-III): the genomes of soil and plant-associated and newly described type strains.</title>
        <authorList>
            <person name="Whitman W."/>
        </authorList>
    </citation>
    <scope>NUCLEOTIDE SEQUENCE [LARGE SCALE GENOMIC DNA]</scope>
    <source>
        <strain evidence="8 9">CECT 8960</strain>
    </source>
</reference>
<keyword evidence="3" id="KW-1003">Cell membrane</keyword>
<keyword evidence="4 7" id="KW-0812">Transmembrane</keyword>
<accession>A0A7W7VGS8</accession>
<sequence length="406" mass="42915">MTQTATRPSTRLPGAFHNLWAANLVSTLGDGMLLAVIPLMAKSLTADPQLIAGVATAGSAPWLLALLGGVVVDRYDRRLLMTWAQIIQALVVAVMAVVITLGLGQLWMLYLLAFAIGAAEVLFTAASQAFVPTLVGREHLEAANGRLIATQQVSKQFLGPPLGAALFAFAMPFPFWVNVATFTLSVLLISRIRRVGRPVRGGAPRSIPSEIGEGLRWLVRNRLPRVLTLSAGAGNFCEYMALSVLVLFASDVLGMSDSGFGLLLGAMAVGGVIGGLLSARIVAWFGGRLVAIGAMTVCPLAWLAIGLWARNPVTLVALFTVFSIAISLWSVVALSVRQRLIPDELLGRVTSASRMLTFGAMPLGALAGGFVARQFGLIAPWIVGGLLSVAVTVLALPALVRWDEEE</sequence>
<feature type="transmembrane region" description="Helical" evidence="7">
    <location>
        <begin position="289"/>
        <end position="309"/>
    </location>
</feature>
<evidence type="ECO:0000313" key="8">
    <source>
        <dbReference type="EMBL" id="MBB4909360.1"/>
    </source>
</evidence>
<evidence type="ECO:0000256" key="7">
    <source>
        <dbReference type="SAM" id="Phobius"/>
    </source>
</evidence>
<feature type="transmembrane region" description="Helical" evidence="7">
    <location>
        <begin position="110"/>
        <end position="131"/>
    </location>
</feature>
<evidence type="ECO:0000256" key="2">
    <source>
        <dbReference type="ARBA" id="ARBA00022448"/>
    </source>
</evidence>
<evidence type="ECO:0000313" key="9">
    <source>
        <dbReference type="Proteomes" id="UP000520767"/>
    </source>
</evidence>
<feature type="transmembrane region" description="Helical" evidence="7">
    <location>
        <begin position="260"/>
        <end position="282"/>
    </location>
</feature>
<evidence type="ECO:0000256" key="4">
    <source>
        <dbReference type="ARBA" id="ARBA00022692"/>
    </source>
</evidence>
<comment type="subcellular location">
    <subcellularLocation>
        <location evidence="1">Cell membrane</location>
        <topology evidence="1">Multi-pass membrane protein</topology>
    </subcellularLocation>
</comment>
<dbReference type="Proteomes" id="UP000520767">
    <property type="component" value="Unassembled WGS sequence"/>
</dbReference>
<evidence type="ECO:0000256" key="6">
    <source>
        <dbReference type="ARBA" id="ARBA00023136"/>
    </source>
</evidence>
<keyword evidence="6 7" id="KW-0472">Membrane</keyword>
<keyword evidence="9" id="KW-1185">Reference proteome</keyword>
<dbReference type="EMBL" id="JACHJQ010000006">
    <property type="protein sequence ID" value="MBB4909360.1"/>
    <property type="molecule type" value="Genomic_DNA"/>
</dbReference>
<dbReference type="AlphaFoldDB" id="A0A7W7VGS8"/>
<feature type="transmembrane region" description="Helical" evidence="7">
    <location>
        <begin position="50"/>
        <end position="71"/>
    </location>
</feature>
<evidence type="ECO:0000256" key="3">
    <source>
        <dbReference type="ARBA" id="ARBA00022475"/>
    </source>
</evidence>
<keyword evidence="5 7" id="KW-1133">Transmembrane helix</keyword>
<dbReference type="RefSeq" id="WP_184813475.1">
    <property type="nucleotide sequence ID" value="NZ_JACHJQ010000006.1"/>
</dbReference>
<dbReference type="PANTHER" id="PTHR23513">
    <property type="entry name" value="INTEGRAL MEMBRANE EFFLUX PROTEIN-RELATED"/>
    <property type="match status" value="1"/>
</dbReference>
<feature type="transmembrane region" description="Helical" evidence="7">
    <location>
        <begin position="378"/>
        <end position="400"/>
    </location>
</feature>
<feature type="transmembrane region" description="Helical" evidence="7">
    <location>
        <begin position="315"/>
        <end position="334"/>
    </location>
</feature>
<evidence type="ECO:0000256" key="1">
    <source>
        <dbReference type="ARBA" id="ARBA00004651"/>
    </source>
</evidence>
<dbReference type="Gene3D" id="1.20.1250.20">
    <property type="entry name" value="MFS general substrate transporter like domains"/>
    <property type="match status" value="1"/>
</dbReference>
<proteinExistence type="predicted"/>